<evidence type="ECO:0000256" key="9">
    <source>
        <dbReference type="SAM" id="Phobius"/>
    </source>
</evidence>
<proteinExistence type="inferred from homology"/>
<keyword evidence="4 9" id="KW-0812">Transmembrane</keyword>
<organism evidence="10 11">
    <name type="scientific">Tolypocladium capitatum</name>
    <dbReference type="NCBI Taxonomy" id="45235"/>
    <lineage>
        <taxon>Eukaryota</taxon>
        <taxon>Fungi</taxon>
        <taxon>Dikarya</taxon>
        <taxon>Ascomycota</taxon>
        <taxon>Pezizomycotina</taxon>
        <taxon>Sordariomycetes</taxon>
        <taxon>Hypocreomycetidae</taxon>
        <taxon>Hypocreales</taxon>
        <taxon>Ophiocordycipitaceae</taxon>
        <taxon>Tolypocladium</taxon>
    </lineage>
</organism>
<feature type="transmembrane region" description="Helical" evidence="9">
    <location>
        <begin position="130"/>
        <end position="150"/>
    </location>
</feature>
<dbReference type="InterPro" id="IPR001248">
    <property type="entry name" value="Pur-cyt_permease"/>
</dbReference>
<feature type="transmembrane region" description="Helical" evidence="9">
    <location>
        <begin position="432"/>
        <end position="453"/>
    </location>
</feature>
<evidence type="ECO:0000256" key="7">
    <source>
        <dbReference type="PIRNR" id="PIRNR002744"/>
    </source>
</evidence>
<feature type="region of interest" description="Disordered" evidence="8">
    <location>
        <begin position="66"/>
        <end position="94"/>
    </location>
</feature>
<dbReference type="STRING" id="45235.A0A2K3QBB3"/>
<feature type="transmembrane region" description="Helical" evidence="9">
    <location>
        <begin position="171"/>
        <end position="195"/>
    </location>
</feature>
<dbReference type="PIRSF" id="PIRSF002744">
    <property type="entry name" value="Pur-cyt_permease"/>
    <property type="match status" value="1"/>
</dbReference>
<feature type="transmembrane region" description="Helical" evidence="9">
    <location>
        <begin position="398"/>
        <end position="420"/>
    </location>
</feature>
<evidence type="ECO:0000256" key="4">
    <source>
        <dbReference type="ARBA" id="ARBA00022692"/>
    </source>
</evidence>
<keyword evidence="11" id="KW-1185">Reference proteome</keyword>
<feature type="transmembrane region" description="Helical" evidence="9">
    <location>
        <begin position="363"/>
        <end position="386"/>
    </location>
</feature>
<feature type="region of interest" description="Disordered" evidence="8">
    <location>
        <begin position="1"/>
        <end position="30"/>
    </location>
</feature>
<dbReference type="GO" id="GO:0022857">
    <property type="term" value="F:transmembrane transporter activity"/>
    <property type="evidence" value="ECO:0007669"/>
    <property type="project" value="InterPro"/>
</dbReference>
<evidence type="ECO:0000256" key="1">
    <source>
        <dbReference type="ARBA" id="ARBA00004141"/>
    </source>
</evidence>
<evidence type="ECO:0000313" key="10">
    <source>
        <dbReference type="EMBL" id="PNY24784.1"/>
    </source>
</evidence>
<feature type="transmembrane region" description="Helical" evidence="9">
    <location>
        <begin position="307"/>
        <end position="331"/>
    </location>
</feature>
<gene>
    <name evidence="10" type="ORF">TCAP_05285</name>
</gene>
<feature type="transmembrane region" description="Helical" evidence="9">
    <location>
        <begin position="207"/>
        <end position="230"/>
    </location>
</feature>
<feature type="transmembrane region" description="Helical" evidence="9">
    <location>
        <begin position="237"/>
        <end position="253"/>
    </location>
</feature>
<evidence type="ECO:0000256" key="5">
    <source>
        <dbReference type="ARBA" id="ARBA00022989"/>
    </source>
</evidence>
<keyword evidence="6 7" id="KW-0472">Membrane</keyword>
<evidence type="ECO:0000256" key="3">
    <source>
        <dbReference type="ARBA" id="ARBA00022448"/>
    </source>
</evidence>
<feature type="transmembrane region" description="Helical" evidence="9">
    <location>
        <begin position="474"/>
        <end position="493"/>
    </location>
</feature>
<dbReference type="PANTHER" id="PTHR31806:SF7">
    <property type="entry name" value="TRANSPORTER, PUTATIVE (AFU_ORTHOLOGUE AFUA_2G04690)-RELATED"/>
    <property type="match status" value="1"/>
</dbReference>
<evidence type="ECO:0000256" key="2">
    <source>
        <dbReference type="ARBA" id="ARBA00008974"/>
    </source>
</evidence>
<dbReference type="EMBL" id="NRSZ01000845">
    <property type="protein sequence ID" value="PNY24784.1"/>
    <property type="molecule type" value="Genomic_DNA"/>
</dbReference>
<dbReference type="AlphaFoldDB" id="A0A2K3QBB3"/>
<dbReference type="GO" id="GO:0005886">
    <property type="term" value="C:plasma membrane"/>
    <property type="evidence" value="ECO:0007669"/>
    <property type="project" value="TreeGrafter"/>
</dbReference>
<comment type="subcellular location">
    <subcellularLocation>
        <location evidence="1">Membrane</location>
        <topology evidence="1">Multi-pass membrane protein</topology>
    </subcellularLocation>
</comment>
<dbReference type="Proteomes" id="UP000236621">
    <property type="component" value="Unassembled WGS sequence"/>
</dbReference>
<protein>
    <submittedName>
        <fullName evidence="10">Uncharacterized protein</fullName>
    </submittedName>
</protein>
<evidence type="ECO:0000256" key="8">
    <source>
        <dbReference type="SAM" id="MobiDB-lite"/>
    </source>
</evidence>
<dbReference type="Gene3D" id="1.10.4160.10">
    <property type="entry name" value="Hydantoin permease"/>
    <property type="match status" value="1"/>
</dbReference>
<feature type="transmembrane region" description="Helical" evidence="9">
    <location>
        <begin position="102"/>
        <end position="124"/>
    </location>
</feature>
<reference evidence="10 11" key="1">
    <citation type="submission" date="2017-08" db="EMBL/GenBank/DDBJ databases">
        <title>Harnessing the power of phylogenomics to disentangle the directionality and signatures of interkingdom host jumping in the parasitic fungal genus Tolypocladium.</title>
        <authorList>
            <person name="Quandt C.A."/>
            <person name="Patterson W."/>
            <person name="Spatafora J.W."/>
        </authorList>
    </citation>
    <scope>NUCLEOTIDE SEQUENCE [LARGE SCALE GENOMIC DNA]</scope>
    <source>
        <strain evidence="10 11">CBS 113982</strain>
    </source>
</reference>
<comment type="similarity">
    <text evidence="2 7">Belongs to the purine-cytosine permease (2.A.39) family.</text>
</comment>
<evidence type="ECO:0000313" key="11">
    <source>
        <dbReference type="Proteomes" id="UP000236621"/>
    </source>
</evidence>
<evidence type="ECO:0000256" key="6">
    <source>
        <dbReference type="ARBA" id="ARBA00023136"/>
    </source>
</evidence>
<feature type="compositionally biased region" description="Basic and acidic residues" evidence="8">
    <location>
        <begin position="1"/>
        <end position="14"/>
    </location>
</feature>
<keyword evidence="5 9" id="KW-1133">Transmembrane helix</keyword>
<sequence>MATSEDPEKQHQPADNESAASLGHGDPGEARVGAIRESSAVLRFLVSVESRIDRLARFEAMGVERVPEDKRRPPQKLNSGQAARNQFGGAGASSHPNHQQMVLFWFSVLLSPTLVPIGMLGPILGLSVNASIILTVFATVAGSTVPAFTATLSPPTGLRQIAVARYSLGMWGARLCCVLNVLVNIGYATIASIVGGQLLRAVSGGGLSLAVGIVVVVAAAFAVSFFGYAVIHHYERYAWIVAFVLLCVLYGQAHKHFTPTPGLDVDSGLDYSGACLTYFAVIFGVCCSWCPISGDYYVHYPADTSRWLVFGLTYVGLVLPTIFVGILGNYFGGIIASDGRLAAIYDDGGVGSLMLAVMSPPAAWAKFACVLFALSFLGNVICNIYSSALSMQLLGKHFMAVPRFVWCTILSAATFALAYGGRNVLETIINNLLAMLGYWTLAFGLILLMEHFWFRPRIGGYDLSGWQDPERLPLGLAGSASLLIGIGFSFLGMDQTWYVAPIARQIGTYGGDVGDELTLVSVLLSYPLLRALELKYVGR</sequence>
<comment type="caution">
    <text evidence="10">The sequence shown here is derived from an EMBL/GenBank/DDBJ whole genome shotgun (WGS) entry which is preliminary data.</text>
</comment>
<accession>A0A2K3QBB3</accession>
<name>A0A2K3QBB3_9HYPO</name>
<dbReference type="OrthoDB" id="5428495at2759"/>
<dbReference type="Pfam" id="PF02133">
    <property type="entry name" value="Transp_cyt_pur"/>
    <property type="match status" value="1"/>
</dbReference>
<keyword evidence="3 7" id="KW-0813">Transport</keyword>
<dbReference type="PANTHER" id="PTHR31806">
    <property type="entry name" value="PURINE-CYTOSINE PERMEASE FCY2-RELATED"/>
    <property type="match status" value="1"/>
</dbReference>
<dbReference type="GO" id="GO:0000329">
    <property type="term" value="C:fungal-type vacuole membrane"/>
    <property type="evidence" value="ECO:0007669"/>
    <property type="project" value="TreeGrafter"/>
</dbReference>
<feature type="transmembrane region" description="Helical" evidence="9">
    <location>
        <begin position="276"/>
        <end position="298"/>
    </location>
</feature>
<dbReference type="InterPro" id="IPR026030">
    <property type="entry name" value="Pur-cyt_permease_Fcy2/21/22"/>
</dbReference>